<evidence type="ECO:0000256" key="1">
    <source>
        <dbReference type="ARBA" id="ARBA00004123"/>
    </source>
</evidence>
<dbReference type="GO" id="GO:0005634">
    <property type="term" value="C:nucleus"/>
    <property type="evidence" value="ECO:0007669"/>
    <property type="project" value="UniProtKB-SubCell"/>
</dbReference>
<dbReference type="AlphaFoldDB" id="A0A5E4MHN6"/>
<gene>
    <name evidence="3" type="ORF">CINCED_3A021257</name>
</gene>
<evidence type="ECO:0000256" key="2">
    <source>
        <dbReference type="SAM" id="SignalP"/>
    </source>
</evidence>
<dbReference type="InterPro" id="IPR036388">
    <property type="entry name" value="WH-like_DNA-bd_sf"/>
</dbReference>
<dbReference type="Proteomes" id="UP000325440">
    <property type="component" value="Unassembled WGS sequence"/>
</dbReference>
<dbReference type="EMBL" id="CABPRJ010000492">
    <property type="protein sequence ID" value="VVC29383.1"/>
    <property type="molecule type" value="Genomic_DNA"/>
</dbReference>
<organism evidence="3 4">
    <name type="scientific">Cinara cedri</name>
    <dbReference type="NCBI Taxonomy" id="506608"/>
    <lineage>
        <taxon>Eukaryota</taxon>
        <taxon>Metazoa</taxon>
        <taxon>Ecdysozoa</taxon>
        <taxon>Arthropoda</taxon>
        <taxon>Hexapoda</taxon>
        <taxon>Insecta</taxon>
        <taxon>Pterygota</taxon>
        <taxon>Neoptera</taxon>
        <taxon>Paraneoptera</taxon>
        <taxon>Hemiptera</taxon>
        <taxon>Sternorrhyncha</taxon>
        <taxon>Aphidomorpha</taxon>
        <taxon>Aphidoidea</taxon>
        <taxon>Aphididae</taxon>
        <taxon>Lachninae</taxon>
        <taxon>Cinara</taxon>
    </lineage>
</organism>
<keyword evidence="3" id="KW-0371">Homeobox</keyword>
<dbReference type="InterPro" id="IPR009057">
    <property type="entry name" value="Homeodomain-like_sf"/>
</dbReference>
<feature type="chain" id="PRO_5022791337" evidence="2">
    <location>
        <begin position="20"/>
        <end position="163"/>
    </location>
</feature>
<sequence length="163" mass="19013">MSWLHIHTLLLDGSTLIQAVKRTALDIRKVVIRLHNEGKVSREIAKILAIGKSTVNDIINKFKITGTLEDKYCSGRHRKTTIRVYKIIKRKAVTDVKKNAAIIARELREQNSADLSRNTILRKLTEARLEFAKKYQSWTAEHWKKMLFSDETKINLFQNDERR</sequence>
<dbReference type="Gene3D" id="3.30.420.10">
    <property type="entry name" value="Ribonuclease H-like superfamily/Ribonuclease H"/>
    <property type="match status" value="1"/>
</dbReference>
<evidence type="ECO:0000313" key="4">
    <source>
        <dbReference type="Proteomes" id="UP000325440"/>
    </source>
</evidence>
<dbReference type="SUPFAM" id="SSF46689">
    <property type="entry name" value="Homeodomain-like"/>
    <property type="match status" value="1"/>
</dbReference>
<keyword evidence="4" id="KW-1185">Reference proteome</keyword>
<name>A0A5E4MHN6_9HEMI</name>
<keyword evidence="3" id="KW-0238">DNA-binding</keyword>
<accession>A0A5E4MHN6</accession>
<dbReference type="OrthoDB" id="6621224at2759"/>
<dbReference type="Gene3D" id="1.10.10.10">
    <property type="entry name" value="Winged helix-like DNA-binding domain superfamily/Winged helix DNA-binding domain"/>
    <property type="match status" value="1"/>
</dbReference>
<comment type="subcellular location">
    <subcellularLocation>
        <location evidence="1">Nucleus</location>
    </subcellularLocation>
</comment>
<reference evidence="3 4" key="1">
    <citation type="submission" date="2019-08" db="EMBL/GenBank/DDBJ databases">
        <authorList>
            <person name="Alioto T."/>
            <person name="Alioto T."/>
            <person name="Gomez Garrido J."/>
        </authorList>
    </citation>
    <scope>NUCLEOTIDE SEQUENCE [LARGE SCALE GENOMIC DNA]</scope>
</reference>
<dbReference type="InterPro" id="IPR036397">
    <property type="entry name" value="RNaseH_sf"/>
</dbReference>
<dbReference type="GO" id="GO:0003677">
    <property type="term" value="F:DNA binding"/>
    <property type="evidence" value="ECO:0007669"/>
    <property type="project" value="UniProtKB-KW"/>
</dbReference>
<protein>
    <submittedName>
        <fullName evidence="3">Homeobox domain-like,Winged helix-turn-helix DNA-binding domain</fullName>
    </submittedName>
</protein>
<evidence type="ECO:0000313" key="3">
    <source>
        <dbReference type="EMBL" id="VVC29383.1"/>
    </source>
</evidence>
<proteinExistence type="predicted"/>
<feature type="signal peptide" evidence="2">
    <location>
        <begin position="1"/>
        <end position="19"/>
    </location>
</feature>
<keyword evidence="2" id="KW-0732">Signal</keyword>